<dbReference type="InterPro" id="IPR030392">
    <property type="entry name" value="S74_ICA"/>
</dbReference>
<dbReference type="RefSeq" id="YP_010092113.1">
    <property type="nucleotide sequence ID" value="NC_055727.1"/>
</dbReference>
<dbReference type="GeneID" id="65109658"/>
<evidence type="ECO:0000313" key="12">
    <source>
        <dbReference type="EMBL" id="ASZ76505.1"/>
    </source>
</evidence>
<evidence type="ECO:0000259" key="11">
    <source>
        <dbReference type="PROSITE" id="PS51688"/>
    </source>
</evidence>
<name>A0A249XWZ7_9CAUD</name>
<evidence type="ECO:0000256" key="10">
    <source>
        <dbReference type="ARBA" id="ARBA00035705"/>
    </source>
</evidence>
<evidence type="ECO:0000256" key="4">
    <source>
        <dbReference type="ARBA" id="ARBA00022732"/>
    </source>
</evidence>
<sequence length="729" mass="79816">MAKIPRIQFKRTKNPGVKPSKDILAEGELAINLADRMLFTKSGEEIIDLGFAKGGTVNGDIIQETGNFTTNGNIRLKEYLNINGPDNKALNIAYDSRGPLIGVNEGDNKWKVLQIPAETGTFASREWVNTFVKSGSIQTDLKAPDNTTVLTINNSKLLSFKDGTTDIFAVDIKGGYMRNSLILSGQNDYPGITLQKNDTFKVRIETDTDSSNTLLAFAYRDSGNSNKFVIKMPKENGVLASQQWVDGKYYKRDDSPTFKGQVNIGDKGGNSNYAQLSYESGEARWSVNTGSWKILKHPNENGTVATQERINKIVNHNGQQVELISPNGTMKATLQNNGTFSTWNGNGNPISVDASGNTSVAGTIQAVSTVTARTANSNTIFGLFVRDKEAFLSLNIDNKWVGELHHPKTHGTIATQQWSNGQHYTKSETYNKSEIDGKVNGRLTQSQADGRYVRMDLTNLGKQYTPLTGIASGQWGKPIGYSVMVNSASSPQRPPNTGYGYWHVIGARDQSNGYAGIWGGYSDGQMYYGNGNTAATNPTWYKIYTSGNKPSPSELGVYAKGEVYSKAESDARYPLKNDVYAKSSTYSRAEVDSRVNGRLTQSQADGRYAYKGGATGQNFGANIVDAADVNIRSDISVKSNLVYIKNALDLLKPLTGYKYDLRLNDNTHKQSVGIIAQDVQKVLPELVQKDSTDLLSVNYNGLTAVLINAVNELNNRLKELEVKNGSNRT</sequence>
<dbReference type="Pfam" id="PF13884">
    <property type="entry name" value="Peptidase_S74"/>
    <property type="match status" value="1"/>
</dbReference>
<dbReference type="PROSITE" id="PS51688">
    <property type="entry name" value="ICA"/>
    <property type="match status" value="1"/>
</dbReference>
<evidence type="ECO:0000256" key="9">
    <source>
        <dbReference type="ARBA" id="ARBA00035669"/>
    </source>
</evidence>
<keyword evidence="5" id="KW-1160">Virus entry into host cell</keyword>
<protein>
    <recommendedName>
        <fullName evidence="10">Long tail fiber protein Gp37</fullName>
    </recommendedName>
    <alternativeName>
        <fullName evidence="6">Receptor-recognizing protein</fullName>
    </alternativeName>
</protein>
<evidence type="ECO:0000256" key="5">
    <source>
        <dbReference type="ARBA" id="ARBA00022804"/>
    </source>
</evidence>
<evidence type="ECO:0000256" key="2">
    <source>
        <dbReference type="ARBA" id="ARBA00022581"/>
    </source>
</evidence>
<keyword evidence="5" id="KW-1161">Viral attachment to host cell</keyword>
<keyword evidence="3" id="KW-0946">Virion</keyword>
<proteinExistence type="inferred from homology"/>
<evidence type="ECO:0000256" key="3">
    <source>
        <dbReference type="ARBA" id="ARBA00022672"/>
    </source>
</evidence>
<dbReference type="GO" id="GO:0098024">
    <property type="term" value="C:virus tail, fiber"/>
    <property type="evidence" value="ECO:0007669"/>
    <property type="project" value="UniProtKB-KW"/>
</dbReference>
<comment type="subunit">
    <text evidence="9">Homotrimer. Interacts with the receptor-recognizing protein Gp38.</text>
</comment>
<evidence type="ECO:0000256" key="8">
    <source>
        <dbReference type="ARBA" id="ARBA00035637"/>
    </source>
</evidence>
<reference evidence="12 13" key="1">
    <citation type="submission" date="2017-04" db="EMBL/GenBank/DDBJ databases">
        <title>Complete Genome Sequence of Lytic Bacteriophage PM2 Infecting Proteus mirabilis Isolates.</title>
        <authorList>
            <person name="Kim D."/>
            <person name="Kim Y.J."/>
            <person name="Han B.K."/>
            <person name="Kim H."/>
        </authorList>
    </citation>
    <scope>NUCLEOTIDE SEQUENCE [LARGE SCALE GENOMIC DNA]</scope>
</reference>
<keyword evidence="3" id="KW-1230">Viral tail fiber protein</keyword>
<keyword evidence="2" id="KW-0945">Host-virus interaction</keyword>
<organism evidence="12 13">
    <name type="scientific">Proteus phage PM2</name>
    <dbReference type="NCBI Taxonomy" id="2025809"/>
    <lineage>
        <taxon>Viruses</taxon>
        <taxon>Duplodnaviria</taxon>
        <taxon>Heunggongvirae</taxon>
        <taxon>Uroviricota</taxon>
        <taxon>Caudoviricetes</taxon>
        <taxon>Pantevenvirales</taxon>
        <taxon>Straboviridae</taxon>
        <taxon>Bragavirus</taxon>
        <taxon>Bragavirus pm2</taxon>
    </lineage>
</organism>
<dbReference type="KEGG" id="vg:65109658"/>
<evidence type="ECO:0000256" key="7">
    <source>
        <dbReference type="ARBA" id="ARBA00035610"/>
    </source>
</evidence>
<evidence type="ECO:0000256" key="1">
    <source>
        <dbReference type="ARBA" id="ARBA00004328"/>
    </source>
</evidence>
<dbReference type="Proteomes" id="UP000257595">
    <property type="component" value="Segment"/>
</dbReference>
<keyword evidence="13" id="KW-1185">Reference proteome</keyword>
<comment type="similarity">
    <text evidence="8">Belongs to the S16-like long tail fiber protein Gp37 family.</text>
</comment>
<accession>A0A249XWZ7</accession>
<evidence type="ECO:0000313" key="13">
    <source>
        <dbReference type="Proteomes" id="UP000257595"/>
    </source>
</evidence>
<dbReference type="EMBL" id="MF001355">
    <property type="protein sequence ID" value="ASZ76505.1"/>
    <property type="molecule type" value="Genomic_DNA"/>
</dbReference>
<feature type="domain" description="Peptidase S74" evidence="11">
    <location>
        <begin position="633"/>
        <end position="724"/>
    </location>
</feature>
<comment type="subcellular location">
    <subcellularLocation>
        <location evidence="1">Virion</location>
    </subcellularLocation>
</comment>
<comment type="function">
    <text evidence="7">The C-terminal chaperone protein mediates homotrimerization and proper folding of the catalytic trimer.</text>
</comment>
<dbReference type="GO" id="GO:0019062">
    <property type="term" value="P:virion attachment to host cell"/>
    <property type="evidence" value="ECO:0007669"/>
    <property type="project" value="UniProtKB-KW"/>
</dbReference>
<keyword evidence="4" id="KW-1227">Viral tail protein</keyword>
<evidence type="ECO:0000256" key="6">
    <source>
        <dbReference type="ARBA" id="ARBA00033188"/>
    </source>
</evidence>